<name>A0A8J9VRX7_9NEOP</name>
<evidence type="ECO:0000256" key="9">
    <source>
        <dbReference type="ARBA" id="ARBA00031259"/>
    </source>
</evidence>
<dbReference type="GO" id="GO:0006357">
    <property type="term" value="P:regulation of transcription by RNA polymerase II"/>
    <property type="evidence" value="ECO:0007669"/>
    <property type="project" value="InterPro"/>
</dbReference>
<evidence type="ECO:0000313" key="12">
    <source>
        <dbReference type="Proteomes" id="UP000838878"/>
    </source>
</evidence>
<dbReference type="InterPro" id="IPR016820">
    <property type="entry name" value="Mediator_Med6_met/pln"/>
</dbReference>
<feature type="compositionally biased region" description="Basic and acidic residues" evidence="10">
    <location>
        <begin position="221"/>
        <end position="231"/>
    </location>
</feature>
<proteinExistence type="inferred from homology"/>
<dbReference type="PANTHER" id="PTHR13104">
    <property type="entry name" value="MED-6-RELATED"/>
    <property type="match status" value="1"/>
</dbReference>
<comment type="similarity">
    <text evidence="2">Belongs to the Mediator complex subunit 6 family.</text>
</comment>
<protein>
    <recommendedName>
        <fullName evidence="3">Mediator of RNA polymerase II transcription subunit 6</fullName>
    </recommendedName>
    <alternativeName>
        <fullName evidence="9">Mediator complex subunit 6</fullName>
    </alternativeName>
</protein>
<dbReference type="Pfam" id="PF04934">
    <property type="entry name" value="Med6"/>
    <property type="match status" value="1"/>
</dbReference>
<feature type="region of interest" description="Disordered" evidence="10">
    <location>
        <begin position="212"/>
        <end position="237"/>
    </location>
</feature>
<dbReference type="GO" id="GO:0003712">
    <property type="term" value="F:transcription coregulator activity"/>
    <property type="evidence" value="ECO:0007669"/>
    <property type="project" value="InterPro"/>
</dbReference>
<keyword evidence="7" id="KW-0539">Nucleus</keyword>
<evidence type="ECO:0000256" key="6">
    <source>
        <dbReference type="ARBA" id="ARBA00023163"/>
    </source>
</evidence>
<dbReference type="Proteomes" id="UP000838878">
    <property type="component" value="Chromosome 7"/>
</dbReference>
<dbReference type="EMBL" id="OV170227">
    <property type="protein sequence ID" value="CAH0728468.1"/>
    <property type="molecule type" value="Genomic_DNA"/>
</dbReference>
<feature type="region of interest" description="Disordered" evidence="10">
    <location>
        <begin position="263"/>
        <end position="282"/>
    </location>
</feature>
<dbReference type="AlphaFoldDB" id="A0A8J9VRX7"/>
<comment type="subcellular location">
    <subcellularLocation>
        <location evidence="1">Nucleus</location>
    </subcellularLocation>
</comment>
<comment type="function">
    <text evidence="8">Component of the Mediator complex, a coactivator involved in the regulated transcription of nearly all RNA polymerase II-dependent genes. Mediator functions as a bridge to convey information from gene-specific regulatory proteins to the basal RNA polymerase II transcription machinery. Mediator is recruited to promoters by direct interactions with regulatory proteins and serves as a scaffold for the assembly of a functional preinitiation complex with RNA polymerase II and the general transcription factors.</text>
</comment>
<dbReference type="FunFam" id="3.10.450.580:FF:000001">
    <property type="entry name" value="Mediator of RNA polymerase II transcription subunit 6"/>
    <property type="match status" value="1"/>
</dbReference>
<dbReference type="PIRSF" id="PIRSF023869">
    <property type="entry name" value="Mediator_MED6_meta/pln"/>
    <property type="match status" value="1"/>
</dbReference>
<evidence type="ECO:0000256" key="3">
    <source>
        <dbReference type="ARBA" id="ARBA00020634"/>
    </source>
</evidence>
<evidence type="ECO:0000256" key="4">
    <source>
        <dbReference type="ARBA" id="ARBA00023015"/>
    </source>
</evidence>
<evidence type="ECO:0000256" key="8">
    <source>
        <dbReference type="ARBA" id="ARBA00025687"/>
    </source>
</evidence>
<sequence>MMPGRIGHMPIAAENPLGLSWHDSAWIPSLNPSNIMDYFSERSNPFFDRTCNNEVVKMQRLSMDQLQNMTGLEYILLHVQEPILYVIRKQHRHSPVQTIPLADYYIIAGIVYQAPDLASVLNSRLLSAVHHLQCSFEETMAYSKYHPSKGYWWDFKANKSGPFNIGQSAPKEVANTPKEEPSTLFQRQRVDMLLAELVRQFPLPVTQAAANQNGVTVKTENTSEKSSDKTADGNLNNITIKQEPIDSMTPEMTNGNMPHMEIKTEIKQENMKPPPEKKPRVL</sequence>
<keyword evidence="5" id="KW-0010">Activator</keyword>
<dbReference type="OrthoDB" id="344220at2759"/>
<evidence type="ECO:0000256" key="5">
    <source>
        <dbReference type="ARBA" id="ARBA00023159"/>
    </source>
</evidence>
<dbReference type="GO" id="GO:0016592">
    <property type="term" value="C:mediator complex"/>
    <property type="evidence" value="ECO:0007669"/>
    <property type="project" value="InterPro"/>
</dbReference>
<keyword evidence="12" id="KW-1185">Reference proteome</keyword>
<dbReference type="InterPro" id="IPR007018">
    <property type="entry name" value="Mediator_Med6"/>
</dbReference>
<feature type="non-terminal residue" evidence="11">
    <location>
        <position position="282"/>
    </location>
</feature>
<gene>
    <name evidence="11" type="ORF">BINO364_LOCUS13679</name>
</gene>
<dbReference type="InterPro" id="IPR038566">
    <property type="entry name" value="Mediator_Med6_sf"/>
</dbReference>
<keyword evidence="6" id="KW-0804">Transcription</keyword>
<dbReference type="GO" id="GO:0005654">
    <property type="term" value="C:nucleoplasm"/>
    <property type="evidence" value="ECO:0007669"/>
    <property type="project" value="UniProtKB-ARBA"/>
</dbReference>
<evidence type="ECO:0000256" key="2">
    <source>
        <dbReference type="ARBA" id="ARBA00007526"/>
    </source>
</evidence>
<keyword evidence="4" id="KW-0805">Transcription regulation</keyword>
<organism evidence="11 12">
    <name type="scientific">Brenthis ino</name>
    <name type="common">lesser marbled fritillary</name>
    <dbReference type="NCBI Taxonomy" id="405034"/>
    <lineage>
        <taxon>Eukaryota</taxon>
        <taxon>Metazoa</taxon>
        <taxon>Ecdysozoa</taxon>
        <taxon>Arthropoda</taxon>
        <taxon>Hexapoda</taxon>
        <taxon>Insecta</taxon>
        <taxon>Pterygota</taxon>
        <taxon>Neoptera</taxon>
        <taxon>Endopterygota</taxon>
        <taxon>Lepidoptera</taxon>
        <taxon>Glossata</taxon>
        <taxon>Ditrysia</taxon>
        <taxon>Papilionoidea</taxon>
        <taxon>Nymphalidae</taxon>
        <taxon>Heliconiinae</taxon>
        <taxon>Argynnini</taxon>
        <taxon>Brenthis</taxon>
    </lineage>
</organism>
<evidence type="ECO:0000256" key="10">
    <source>
        <dbReference type="SAM" id="MobiDB-lite"/>
    </source>
</evidence>
<dbReference type="Gene3D" id="3.10.450.580">
    <property type="entry name" value="Mediator complex, subunit Med6"/>
    <property type="match status" value="1"/>
</dbReference>
<accession>A0A8J9VRX7</accession>
<evidence type="ECO:0000256" key="1">
    <source>
        <dbReference type="ARBA" id="ARBA00004123"/>
    </source>
</evidence>
<reference evidence="11" key="1">
    <citation type="submission" date="2021-12" db="EMBL/GenBank/DDBJ databases">
        <authorList>
            <person name="Martin H S."/>
        </authorList>
    </citation>
    <scope>NUCLEOTIDE SEQUENCE</scope>
</reference>
<evidence type="ECO:0000313" key="11">
    <source>
        <dbReference type="EMBL" id="CAH0728468.1"/>
    </source>
</evidence>
<evidence type="ECO:0000256" key="7">
    <source>
        <dbReference type="ARBA" id="ARBA00023242"/>
    </source>
</evidence>